<accession>A0A930LSK1</accession>
<protein>
    <submittedName>
        <fullName evidence="1">Uncharacterized protein</fullName>
    </submittedName>
</protein>
<name>A0A930LSK1_9MICC</name>
<proteinExistence type="predicted"/>
<dbReference type="AlphaFoldDB" id="A0A930LSK1"/>
<evidence type="ECO:0000313" key="1">
    <source>
        <dbReference type="EMBL" id="MBF1672633.1"/>
    </source>
</evidence>
<organism evidence="1 2">
    <name type="scientific">Rothia mucilaginosa</name>
    <dbReference type="NCBI Taxonomy" id="43675"/>
    <lineage>
        <taxon>Bacteria</taxon>
        <taxon>Bacillati</taxon>
        <taxon>Actinomycetota</taxon>
        <taxon>Actinomycetes</taxon>
        <taxon>Micrococcales</taxon>
        <taxon>Micrococcaceae</taxon>
        <taxon>Rothia</taxon>
    </lineage>
</organism>
<reference evidence="1" key="1">
    <citation type="submission" date="2020-04" db="EMBL/GenBank/DDBJ databases">
        <title>Deep metagenomics examines the oral microbiome during advanced dental caries in children, revealing novel taxa and co-occurrences with host molecules.</title>
        <authorList>
            <person name="Baker J.L."/>
            <person name="Morton J.T."/>
            <person name="Dinis M."/>
            <person name="Alvarez R."/>
            <person name="Tran N.C."/>
            <person name="Knight R."/>
            <person name="Edlund A."/>
        </authorList>
    </citation>
    <scope>NUCLEOTIDE SEQUENCE</scope>
    <source>
        <strain evidence="1">JCVI_47_bin.3</strain>
    </source>
</reference>
<dbReference type="Proteomes" id="UP000785653">
    <property type="component" value="Unassembled WGS sequence"/>
</dbReference>
<evidence type="ECO:0000313" key="2">
    <source>
        <dbReference type="Proteomes" id="UP000785653"/>
    </source>
</evidence>
<dbReference type="EMBL" id="JABZXS010000001">
    <property type="protein sequence ID" value="MBF1672633.1"/>
    <property type="molecule type" value="Genomic_DNA"/>
</dbReference>
<gene>
    <name evidence="1" type="ORF">HXO65_00235</name>
</gene>
<comment type="caution">
    <text evidence="1">The sequence shown here is derived from an EMBL/GenBank/DDBJ whole genome shotgun (WGS) entry which is preliminary data.</text>
</comment>
<sequence>MAEKTFRVPQVDERGHLTGAALEGVRELIPAGGADGWTAERQAKAQGFWVEHSTEPPAEETKYGVPVVWLREGTFTEPTPVKPYRPNPNYRRRTITIPLQAGLSWKIDGEPASPGEHVVPGDAFTPVAVTAEASDNFKLAAPGSWPFQFGSLKGRVLVASDVFAGREGEILIPPVPEENRAGRHPYAIRDGARWNNAAGGTAEVRWNQHGVGEHTIGGVVKPDGWVVGADGAAVNTGIKNLEASLVFNTGTPNVSVEIEVSEVTASTPFTLTFGQPKQIMNSTSKVTPSVRMNADGTSVLDERTQDGVVSTINAGSPIGVWRFDCLDGRVVITAPSGERAVQDFSPLAPSEYGPYSKLFIGESNAVKIKSFKLYASPSR</sequence>